<evidence type="ECO:0000256" key="3">
    <source>
        <dbReference type="ARBA" id="ARBA00022553"/>
    </source>
</evidence>
<evidence type="ECO:0000259" key="7">
    <source>
        <dbReference type="PROSITE" id="PS50110"/>
    </source>
</evidence>
<keyword evidence="3 5" id="KW-0597">Phosphoprotein</keyword>
<dbReference type="PANTHER" id="PTHR45339:SF1">
    <property type="entry name" value="HYBRID SIGNAL TRANSDUCTION HISTIDINE KINASE J"/>
    <property type="match status" value="1"/>
</dbReference>
<dbReference type="Gene3D" id="3.30.565.10">
    <property type="entry name" value="Histidine kinase-like ATPase, C-terminal domain"/>
    <property type="match status" value="1"/>
</dbReference>
<dbReference type="InterPro" id="IPR036890">
    <property type="entry name" value="HATPase_C_sf"/>
</dbReference>
<organism evidence="8 9">
    <name type="scientific">Thauera mechernichensis</name>
    <dbReference type="NCBI Taxonomy" id="82788"/>
    <lineage>
        <taxon>Bacteria</taxon>
        <taxon>Pseudomonadati</taxon>
        <taxon>Pseudomonadota</taxon>
        <taxon>Betaproteobacteria</taxon>
        <taxon>Rhodocyclales</taxon>
        <taxon>Zoogloeaceae</taxon>
        <taxon>Thauera</taxon>
    </lineage>
</organism>
<feature type="domain" description="Histidine kinase" evidence="6">
    <location>
        <begin position="179"/>
        <end position="400"/>
    </location>
</feature>
<reference evidence="9" key="1">
    <citation type="journal article" date="2019" name="Int. J. Syst. Evol. Microbiol.">
        <title>The Global Catalogue of Microorganisms (GCM) 10K type strain sequencing project: providing services to taxonomists for standard genome sequencing and annotation.</title>
        <authorList>
            <consortium name="The Broad Institute Genomics Platform"/>
            <consortium name="The Broad Institute Genome Sequencing Center for Infectious Disease"/>
            <person name="Wu L."/>
            <person name="Ma J."/>
        </authorList>
    </citation>
    <scope>NUCLEOTIDE SEQUENCE [LARGE SCALE GENOMIC DNA]</scope>
    <source>
        <strain evidence="9">CCUG 48884</strain>
    </source>
</reference>
<evidence type="ECO:0000313" key="9">
    <source>
        <dbReference type="Proteomes" id="UP001597158"/>
    </source>
</evidence>
<keyword evidence="4" id="KW-0902">Two-component regulatory system</keyword>
<evidence type="ECO:0000259" key="6">
    <source>
        <dbReference type="PROSITE" id="PS50109"/>
    </source>
</evidence>
<dbReference type="SUPFAM" id="SSF52172">
    <property type="entry name" value="CheY-like"/>
    <property type="match status" value="1"/>
</dbReference>
<dbReference type="PROSITE" id="PS50109">
    <property type="entry name" value="HIS_KIN"/>
    <property type="match status" value="1"/>
</dbReference>
<name>A0ABW3WBK3_9RHOO</name>
<dbReference type="CDD" id="cd16922">
    <property type="entry name" value="HATPase_EvgS-ArcB-TorS-like"/>
    <property type="match status" value="1"/>
</dbReference>
<dbReference type="InterPro" id="IPR003594">
    <property type="entry name" value="HATPase_dom"/>
</dbReference>
<dbReference type="EC" id="2.7.13.3" evidence="2"/>
<dbReference type="InterPro" id="IPR005467">
    <property type="entry name" value="His_kinase_dom"/>
</dbReference>
<dbReference type="Gene3D" id="3.40.50.2300">
    <property type="match status" value="1"/>
</dbReference>
<dbReference type="InterPro" id="IPR001789">
    <property type="entry name" value="Sig_transdc_resp-reg_receiver"/>
</dbReference>
<proteinExistence type="predicted"/>
<dbReference type="PANTHER" id="PTHR45339">
    <property type="entry name" value="HYBRID SIGNAL TRANSDUCTION HISTIDINE KINASE J"/>
    <property type="match status" value="1"/>
</dbReference>
<feature type="modified residue" description="4-aspartylphosphate" evidence="5">
    <location>
        <position position="478"/>
    </location>
</feature>
<keyword evidence="8" id="KW-0547">Nucleotide-binding</keyword>
<comment type="caution">
    <text evidence="8">The sequence shown here is derived from an EMBL/GenBank/DDBJ whole genome shotgun (WGS) entry which is preliminary data.</text>
</comment>
<dbReference type="PRINTS" id="PR00344">
    <property type="entry name" value="BCTRLSENSOR"/>
</dbReference>
<accession>A0ABW3WBK3</accession>
<evidence type="ECO:0000313" key="8">
    <source>
        <dbReference type="EMBL" id="MFD1263176.1"/>
    </source>
</evidence>
<evidence type="ECO:0000256" key="2">
    <source>
        <dbReference type="ARBA" id="ARBA00012438"/>
    </source>
</evidence>
<comment type="catalytic activity">
    <reaction evidence="1">
        <text>ATP + protein L-histidine = ADP + protein N-phospho-L-histidine.</text>
        <dbReference type="EC" id="2.7.13.3"/>
    </reaction>
</comment>
<dbReference type="SMART" id="SM00387">
    <property type="entry name" value="HATPase_c"/>
    <property type="match status" value="1"/>
</dbReference>
<protein>
    <recommendedName>
        <fullName evidence="2">histidine kinase</fullName>
        <ecNumber evidence="2">2.7.13.3</ecNumber>
    </recommendedName>
</protein>
<dbReference type="PROSITE" id="PS50110">
    <property type="entry name" value="RESPONSE_REGULATORY"/>
    <property type="match status" value="1"/>
</dbReference>
<dbReference type="InterPro" id="IPR036097">
    <property type="entry name" value="HisK_dim/P_sf"/>
</dbReference>
<dbReference type="Gene3D" id="1.10.287.130">
    <property type="match status" value="1"/>
</dbReference>
<evidence type="ECO:0000256" key="4">
    <source>
        <dbReference type="ARBA" id="ARBA00023012"/>
    </source>
</evidence>
<dbReference type="InterPro" id="IPR011006">
    <property type="entry name" value="CheY-like_superfamily"/>
</dbReference>
<gene>
    <name evidence="8" type="ORF">ACFQ4M_06225</name>
</gene>
<dbReference type="Pfam" id="PF02518">
    <property type="entry name" value="HATPase_c"/>
    <property type="match status" value="1"/>
</dbReference>
<dbReference type="CDD" id="cd17546">
    <property type="entry name" value="REC_hyHK_CKI1_RcsC-like"/>
    <property type="match status" value="1"/>
</dbReference>
<evidence type="ECO:0000256" key="1">
    <source>
        <dbReference type="ARBA" id="ARBA00000085"/>
    </source>
</evidence>
<dbReference type="Pfam" id="PF00072">
    <property type="entry name" value="Response_reg"/>
    <property type="match status" value="1"/>
</dbReference>
<dbReference type="RefSeq" id="WP_277833742.1">
    <property type="nucleotide sequence ID" value="NZ_JARQZE010000009.1"/>
</dbReference>
<dbReference type="SUPFAM" id="SSF55874">
    <property type="entry name" value="ATPase domain of HSP90 chaperone/DNA topoisomerase II/histidine kinase"/>
    <property type="match status" value="1"/>
</dbReference>
<dbReference type="InterPro" id="IPR004358">
    <property type="entry name" value="Sig_transdc_His_kin-like_C"/>
</dbReference>
<dbReference type="SUPFAM" id="SSF47384">
    <property type="entry name" value="Homodimeric domain of signal transducing histidine kinase"/>
    <property type="match status" value="1"/>
</dbReference>
<dbReference type="CDD" id="cd00082">
    <property type="entry name" value="HisKA"/>
    <property type="match status" value="1"/>
</dbReference>
<sequence length="547" mass="59566">MNPLDPSRLSLLSLQYELALLIGQSPRLSAMLRSFMPSALKLLDCRAGHVWLDTGTGTAAHCFSFPAREKAILSEDTQLAQLIEAHQHRPDAAHALTREQGRQLYLLPMAGSGFVILVRIGTPLESRLLTALAPILARLDTACRACLEFERTEQLRAHAEEARLAAEAANRAKSEFLAVMSHEIRTPLNGILGMAQLLELSPLAAGQRECVSTIQQSGTTLLSLINDILDFAKIEAGRLELEARHFALRDEIDALLGLIRPLAQGKGLALTLHYDNQLPPNVIGDSTRLRQVLWNLLGNAIKFTAHGQVALEVRQLSCDAQCTQVHFVVRDTGIGISPEQSQHLFKAFSQADSSTTRQYGGTGLGLAISASLVEAMGGAIKLESEPGKGACFDFALELRVSDTPASPQVSGKPSAARLALERSTQSKLKVLIAEDNAINRLLAIRLLQQGGHTLETAENGRIAVDKAQQGDFDLILMDMQMPELDGVDATRAIRTLPLRRQPHIVAMTANAYDADRKRCLEAGMNDFIAKPFSAEQLFLALDKVPRN</sequence>
<dbReference type="Proteomes" id="UP001597158">
    <property type="component" value="Unassembled WGS sequence"/>
</dbReference>
<dbReference type="EMBL" id="JBHTMC010000010">
    <property type="protein sequence ID" value="MFD1263176.1"/>
    <property type="molecule type" value="Genomic_DNA"/>
</dbReference>
<feature type="domain" description="Response regulatory" evidence="7">
    <location>
        <begin position="429"/>
        <end position="545"/>
    </location>
</feature>
<keyword evidence="9" id="KW-1185">Reference proteome</keyword>
<evidence type="ECO:0000256" key="5">
    <source>
        <dbReference type="PROSITE-ProRule" id="PRU00169"/>
    </source>
</evidence>
<dbReference type="SMART" id="SM00388">
    <property type="entry name" value="HisKA"/>
    <property type="match status" value="1"/>
</dbReference>
<dbReference type="InterPro" id="IPR003661">
    <property type="entry name" value="HisK_dim/P_dom"/>
</dbReference>
<dbReference type="SMART" id="SM00448">
    <property type="entry name" value="REC"/>
    <property type="match status" value="1"/>
</dbReference>
<dbReference type="GO" id="GO:0005524">
    <property type="term" value="F:ATP binding"/>
    <property type="evidence" value="ECO:0007669"/>
    <property type="project" value="UniProtKB-KW"/>
</dbReference>
<dbReference type="Pfam" id="PF00512">
    <property type="entry name" value="HisKA"/>
    <property type="match status" value="1"/>
</dbReference>
<keyword evidence="8" id="KW-0067">ATP-binding</keyword>